<evidence type="ECO:0000256" key="5">
    <source>
        <dbReference type="RuleBase" id="RU003682"/>
    </source>
</evidence>
<evidence type="ECO:0000256" key="3">
    <source>
        <dbReference type="ARBA" id="ARBA00022896"/>
    </source>
</evidence>
<evidence type="ECO:0000313" key="7">
    <source>
        <dbReference type="EMBL" id="MED6133548.1"/>
    </source>
</evidence>
<dbReference type="InterPro" id="IPR044861">
    <property type="entry name" value="IPNS-like_FE2OG_OXY"/>
</dbReference>
<evidence type="ECO:0000259" key="6">
    <source>
        <dbReference type="PROSITE" id="PS51471"/>
    </source>
</evidence>
<dbReference type="EMBL" id="JASCZI010060533">
    <property type="protein sequence ID" value="MED6133548.1"/>
    <property type="molecule type" value="Genomic_DNA"/>
</dbReference>
<dbReference type="PANTHER" id="PTHR47991">
    <property type="entry name" value="OXOGLUTARATE/IRON-DEPENDENT DIOXYGENASE"/>
    <property type="match status" value="1"/>
</dbReference>
<protein>
    <recommendedName>
        <fullName evidence="6">Fe2OG dioxygenase domain-containing protein</fullName>
    </recommendedName>
</protein>
<dbReference type="PROSITE" id="PS51471">
    <property type="entry name" value="FE2OG_OXY"/>
    <property type="match status" value="1"/>
</dbReference>
<keyword evidence="8" id="KW-1185">Reference proteome</keyword>
<evidence type="ECO:0000313" key="8">
    <source>
        <dbReference type="Proteomes" id="UP001341840"/>
    </source>
</evidence>
<dbReference type="InterPro" id="IPR050295">
    <property type="entry name" value="Plant_2OG-oxidoreductases"/>
</dbReference>
<dbReference type="Gene3D" id="2.60.120.330">
    <property type="entry name" value="B-lactam Antibiotic, Isopenicillin N Synthase, Chain"/>
    <property type="match status" value="1"/>
</dbReference>
<organism evidence="7 8">
    <name type="scientific">Stylosanthes scabra</name>
    <dbReference type="NCBI Taxonomy" id="79078"/>
    <lineage>
        <taxon>Eukaryota</taxon>
        <taxon>Viridiplantae</taxon>
        <taxon>Streptophyta</taxon>
        <taxon>Embryophyta</taxon>
        <taxon>Tracheophyta</taxon>
        <taxon>Spermatophyta</taxon>
        <taxon>Magnoliopsida</taxon>
        <taxon>eudicotyledons</taxon>
        <taxon>Gunneridae</taxon>
        <taxon>Pentapetalae</taxon>
        <taxon>rosids</taxon>
        <taxon>fabids</taxon>
        <taxon>Fabales</taxon>
        <taxon>Fabaceae</taxon>
        <taxon>Papilionoideae</taxon>
        <taxon>50 kb inversion clade</taxon>
        <taxon>dalbergioids sensu lato</taxon>
        <taxon>Dalbergieae</taxon>
        <taxon>Pterocarpus clade</taxon>
        <taxon>Stylosanthes</taxon>
    </lineage>
</organism>
<name>A0ABU6SC03_9FABA</name>
<reference evidence="7 8" key="1">
    <citation type="journal article" date="2023" name="Plants (Basel)">
        <title>Bridging the Gap: Combining Genomics and Transcriptomics Approaches to Understand Stylosanthes scabra, an Orphan Legume from the Brazilian Caatinga.</title>
        <authorList>
            <person name="Ferreira-Neto J.R.C."/>
            <person name="da Silva M.D."/>
            <person name="Binneck E."/>
            <person name="de Melo N.F."/>
            <person name="da Silva R.H."/>
            <person name="de Melo A.L.T.M."/>
            <person name="Pandolfi V."/>
            <person name="Bustamante F.O."/>
            <person name="Brasileiro-Vidal A.C."/>
            <person name="Benko-Iseppon A.M."/>
        </authorList>
    </citation>
    <scope>NUCLEOTIDE SEQUENCE [LARGE SCALE GENOMIC DNA]</scope>
    <source>
        <tissue evidence="7">Leaves</tissue>
    </source>
</reference>
<gene>
    <name evidence="7" type="ORF">PIB30_029240</name>
</gene>
<sequence length="356" mass="40121">MEAFSESSSALNVQELIKNSLTSIPSCYIRPHNGNESQIVSAADDEGIPTINLKCLIHGGEEASQIELQKLHYACMEWGLFQLVEHGISKEMLGNLNEEIQEFFKLPLEEKLKLKIREGEVEGYGTVILSENQTLDWGDRLYMLTNPLHKRKPHLFPHIPKSLRSVLESYIVECDNVAMRIVEVIGKALKIERDELEKVYEDGTQAMRMTYYPPCPEPDQVLGQAPHSDGSGITIINEVNGVKGLEIKRNGIWIPVNVTSGALVVNVGDILEVMSNGAYKSVEHRVTVNSEKERMSLAMFFLPKFECEIGPALSLTNPHNPPLFKRVTMDKYFKDVSARKFHGKSRLEHMKITTTT</sequence>
<comment type="caution">
    <text evidence="7">The sequence shown here is derived from an EMBL/GenBank/DDBJ whole genome shotgun (WGS) entry which is preliminary data.</text>
</comment>
<dbReference type="InterPro" id="IPR005123">
    <property type="entry name" value="Oxoglu/Fe-dep_dioxygenase_dom"/>
</dbReference>
<evidence type="ECO:0000256" key="1">
    <source>
        <dbReference type="ARBA" id="ARBA00008056"/>
    </source>
</evidence>
<feature type="domain" description="Fe2OG dioxygenase" evidence="6">
    <location>
        <begin position="203"/>
        <end position="303"/>
    </location>
</feature>
<dbReference type="SUPFAM" id="SSF51197">
    <property type="entry name" value="Clavaminate synthase-like"/>
    <property type="match status" value="1"/>
</dbReference>
<dbReference type="Pfam" id="PF14226">
    <property type="entry name" value="DIOX_N"/>
    <property type="match status" value="1"/>
</dbReference>
<evidence type="ECO:0000256" key="4">
    <source>
        <dbReference type="ARBA" id="ARBA00023004"/>
    </source>
</evidence>
<dbReference type="Pfam" id="PF03171">
    <property type="entry name" value="2OG-FeII_Oxy"/>
    <property type="match status" value="1"/>
</dbReference>
<accession>A0ABU6SC03</accession>
<keyword evidence="2 5" id="KW-0479">Metal-binding</keyword>
<proteinExistence type="inferred from homology"/>
<keyword evidence="4 5" id="KW-0408">Iron</keyword>
<keyword evidence="3" id="KW-0847">Vitamin C</keyword>
<evidence type="ECO:0000256" key="2">
    <source>
        <dbReference type="ARBA" id="ARBA00022723"/>
    </source>
</evidence>
<dbReference type="InterPro" id="IPR027443">
    <property type="entry name" value="IPNS-like_sf"/>
</dbReference>
<dbReference type="Proteomes" id="UP001341840">
    <property type="component" value="Unassembled WGS sequence"/>
</dbReference>
<comment type="similarity">
    <text evidence="1 5">Belongs to the iron/ascorbate-dependent oxidoreductase family.</text>
</comment>
<keyword evidence="5" id="KW-0560">Oxidoreductase</keyword>
<dbReference type="InterPro" id="IPR026992">
    <property type="entry name" value="DIOX_N"/>
</dbReference>